<dbReference type="RefSeq" id="WP_168487607.1">
    <property type="nucleotide sequence ID" value="NZ_JAAZSQ010000016.1"/>
</dbReference>
<comment type="caution">
    <text evidence="2">The sequence shown here is derived from an EMBL/GenBank/DDBJ whole genome shotgun (WGS) entry which is preliminary data.</text>
</comment>
<dbReference type="SMART" id="SM00710">
    <property type="entry name" value="PbH1"/>
    <property type="match status" value="6"/>
</dbReference>
<dbReference type="SUPFAM" id="SSF51126">
    <property type="entry name" value="Pectin lyase-like"/>
    <property type="match status" value="1"/>
</dbReference>
<reference evidence="2 3" key="1">
    <citation type="submission" date="2020-04" db="EMBL/GenBank/DDBJ databases">
        <title>Arthrobacter sp. nov.</title>
        <authorList>
            <person name="Liu S."/>
        </authorList>
    </citation>
    <scope>NUCLEOTIDE SEQUENCE [LARGE SCALE GENOMIC DNA]</scope>
    <source>
        <strain evidence="2 3">E918</strain>
    </source>
</reference>
<dbReference type="Pfam" id="PF13229">
    <property type="entry name" value="Beta_helix"/>
    <property type="match status" value="1"/>
</dbReference>
<dbReference type="InterPro" id="IPR039448">
    <property type="entry name" value="Beta_helix"/>
</dbReference>
<organism evidence="2 3">
    <name type="scientific">Arthrobacter mobilis</name>
    <dbReference type="NCBI Taxonomy" id="2724944"/>
    <lineage>
        <taxon>Bacteria</taxon>
        <taxon>Bacillati</taxon>
        <taxon>Actinomycetota</taxon>
        <taxon>Actinomycetes</taxon>
        <taxon>Micrococcales</taxon>
        <taxon>Micrococcaceae</taxon>
        <taxon>Arthrobacter</taxon>
    </lineage>
</organism>
<proteinExistence type="predicted"/>
<name>A0A7X6K5J0_9MICC</name>
<dbReference type="InterPro" id="IPR011050">
    <property type="entry name" value="Pectin_lyase_fold/virulence"/>
</dbReference>
<dbReference type="InterPro" id="IPR012334">
    <property type="entry name" value="Pectin_lyas_fold"/>
</dbReference>
<evidence type="ECO:0000313" key="3">
    <source>
        <dbReference type="Proteomes" id="UP000544090"/>
    </source>
</evidence>
<dbReference type="EMBL" id="JAAZSQ010000016">
    <property type="protein sequence ID" value="NKX55810.1"/>
    <property type="molecule type" value="Genomic_DNA"/>
</dbReference>
<evidence type="ECO:0000259" key="1">
    <source>
        <dbReference type="Pfam" id="PF13229"/>
    </source>
</evidence>
<feature type="domain" description="Right handed beta helix" evidence="1">
    <location>
        <begin position="64"/>
        <end position="238"/>
    </location>
</feature>
<evidence type="ECO:0000313" key="2">
    <source>
        <dbReference type="EMBL" id="NKX55810.1"/>
    </source>
</evidence>
<gene>
    <name evidence="2" type="ORF">HGG74_14940</name>
</gene>
<dbReference type="Proteomes" id="UP000544090">
    <property type="component" value="Unassembled WGS sequence"/>
</dbReference>
<dbReference type="InterPro" id="IPR006626">
    <property type="entry name" value="PbH1"/>
</dbReference>
<dbReference type="AlphaFoldDB" id="A0A7X6K5J0"/>
<dbReference type="Gene3D" id="2.160.20.10">
    <property type="entry name" value="Single-stranded right-handed beta-helix, Pectin lyase-like"/>
    <property type="match status" value="1"/>
</dbReference>
<accession>A0A7X6K5J0</accession>
<keyword evidence="3" id="KW-1185">Reference proteome</keyword>
<protein>
    <recommendedName>
        <fullName evidence="1">Right handed beta helix domain-containing protein</fullName>
    </recommendedName>
</protein>
<sequence>MEIPGVGQGNDDTAAIQAAIDGAPSGGKLRLPSGPTCNVSSYVNIAKPLTFMDGKIQAGPNNQIFNITSSGVRLQGIELAGAGEAGTYTIGNNLVNAVGSEQNPLSGLTLLRCWLHDSSGEAMRLTWLRNAEVAQNLIERVRYAGIMAVSMKDSRIHDNVVRDAFAHAGVVTNSYGIALTDLGNYEAARSERVSVDGNVILNFTEWAGFDTHGGKALTVSNNIVVNCRQGLAMVLGSSTRTMPPQDLVASGNYIDGRNITGGYGISLFGKSTTVRGSGTFTGNRIVNSIEPWKTDPQLTNIDWENSAWAGNTPEFYSKSENWQNFPIPASGISPHPASLPQYRKIGRQVFLRGAFVRTVGGNFTTNTTYTIPGLLPAGYRPIQDVRPAAGGTTWQNSSLALIQPGGQLRIRTGNTAHSELWIDGVSWFVD</sequence>